<gene>
    <name evidence="1" type="ORF">MGSAQ_002727</name>
</gene>
<sequence>MPVLLSGCVTRVNTRISEALELTHIAFLCWLPLASLSNKRKKPASS</sequence>
<reference evidence="1" key="1">
    <citation type="submission" date="2013-11" db="EMBL/GenBank/DDBJ databases">
        <title>Microbial diversity, functional groups and degradation webs in Northern and Southern Mediterranean and Red Sea marine crude oil polluted sites.</title>
        <authorList>
            <person name="Daffonchio D."/>
            <person name="Mapelli F."/>
            <person name="Ferrer M."/>
            <person name="Richter M."/>
            <person name="Cherif A."/>
            <person name="Malkawi H.I."/>
            <person name="Yakimov M.M."/>
            <person name="Abdel-Fattah Y.R."/>
            <person name="Blaghen M."/>
            <person name="Golyshin P.N."/>
            <person name="Kalogerakis N."/>
            <person name="Boon N."/>
            <person name="Magagnini M."/>
            <person name="Fava F."/>
        </authorList>
    </citation>
    <scope>NUCLEOTIDE SEQUENCE</scope>
</reference>
<accession>A0A1B6NSR6</accession>
<dbReference type="EMBL" id="AYSL01001571">
    <property type="protein sequence ID" value="KTF05777.1"/>
    <property type="molecule type" value="Genomic_DNA"/>
</dbReference>
<comment type="caution">
    <text evidence="1">The sequence shown here is derived from an EMBL/GenBank/DDBJ whole genome shotgun (WGS) entry which is preliminary data.</text>
</comment>
<protein>
    <submittedName>
        <fullName evidence="1">Uncharacterized protein</fullName>
    </submittedName>
</protein>
<organism evidence="1">
    <name type="scientific">marine sediment metagenome</name>
    <dbReference type="NCBI Taxonomy" id="412755"/>
    <lineage>
        <taxon>unclassified sequences</taxon>
        <taxon>metagenomes</taxon>
        <taxon>ecological metagenomes</taxon>
    </lineage>
</organism>
<proteinExistence type="predicted"/>
<evidence type="ECO:0000313" key="1">
    <source>
        <dbReference type="EMBL" id="KTF05777.1"/>
    </source>
</evidence>
<dbReference type="AlphaFoldDB" id="A0A1B6NSR6"/>
<name>A0A1B6NSR6_9ZZZZ</name>